<dbReference type="GO" id="GO:0015833">
    <property type="term" value="P:peptide transport"/>
    <property type="evidence" value="ECO:0007669"/>
    <property type="project" value="InterPro"/>
</dbReference>
<dbReference type="Pfam" id="PF08352">
    <property type="entry name" value="oligo_HPY"/>
    <property type="match status" value="1"/>
</dbReference>
<feature type="domain" description="ABC transporter" evidence="5">
    <location>
        <begin position="10"/>
        <end position="260"/>
    </location>
</feature>
<dbReference type="RefSeq" id="WP_091673934.1">
    <property type="nucleotide sequence ID" value="NZ_FOKG01000008.1"/>
</dbReference>
<dbReference type="GO" id="GO:0055085">
    <property type="term" value="P:transmembrane transport"/>
    <property type="evidence" value="ECO:0007669"/>
    <property type="project" value="UniProtKB-ARBA"/>
</dbReference>
<dbReference type="Pfam" id="PF00005">
    <property type="entry name" value="ABC_tran"/>
    <property type="match status" value="1"/>
</dbReference>
<dbReference type="GO" id="GO:0016887">
    <property type="term" value="F:ATP hydrolysis activity"/>
    <property type="evidence" value="ECO:0007669"/>
    <property type="project" value="InterPro"/>
</dbReference>
<dbReference type="GO" id="GO:0005524">
    <property type="term" value="F:ATP binding"/>
    <property type="evidence" value="ECO:0007669"/>
    <property type="project" value="UniProtKB-KW"/>
</dbReference>
<dbReference type="Proteomes" id="UP000243799">
    <property type="component" value="Unassembled WGS sequence"/>
</dbReference>
<accession>A0A1I1AAM2</accession>
<dbReference type="OrthoDB" id="5170605at2"/>
<dbReference type="CDD" id="cd03257">
    <property type="entry name" value="ABC_NikE_OppD_transporters"/>
    <property type="match status" value="1"/>
</dbReference>
<dbReference type="InterPro" id="IPR017871">
    <property type="entry name" value="ABC_transporter-like_CS"/>
</dbReference>
<dbReference type="InterPro" id="IPR027417">
    <property type="entry name" value="P-loop_NTPase"/>
</dbReference>
<organism evidence="6 7">
    <name type="scientific">Amycolatopsis marina</name>
    <dbReference type="NCBI Taxonomy" id="490629"/>
    <lineage>
        <taxon>Bacteria</taxon>
        <taxon>Bacillati</taxon>
        <taxon>Actinomycetota</taxon>
        <taxon>Actinomycetes</taxon>
        <taxon>Pseudonocardiales</taxon>
        <taxon>Pseudonocardiaceae</taxon>
        <taxon>Amycolatopsis</taxon>
    </lineage>
</organism>
<name>A0A1I1AAM2_9PSEU</name>
<dbReference type="PROSITE" id="PS00211">
    <property type="entry name" value="ABC_TRANSPORTER_1"/>
    <property type="match status" value="1"/>
</dbReference>
<comment type="similarity">
    <text evidence="1">Belongs to the ABC transporter superfamily.</text>
</comment>
<reference evidence="7" key="1">
    <citation type="submission" date="2016-10" db="EMBL/GenBank/DDBJ databases">
        <authorList>
            <person name="Varghese N."/>
            <person name="Submissions S."/>
        </authorList>
    </citation>
    <scope>NUCLEOTIDE SEQUENCE [LARGE SCALE GENOMIC DNA]</scope>
    <source>
        <strain evidence="7">CGMCC 4.3568</strain>
    </source>
</reference>
<dbReference type="SUPFAM" id="SSF52540">
    <property type="entry name" value="P-loop containing nucleoside triphosphate hydrolases"/>
    <property type="match status" value="1"/>
</dbReference>
<dbReference type="InterPro" id="IPR050319">
    <property type="entry name" value="ABC_transp_ATP-bind"/>
</dbReference>
<dbReference type="NCBIfam" id="TIGR01727">
    <property type="entry name" value="oligo_HPY"/>
    <property type="match status" value="1"/>
</dbReference>
<evidence type="ECO:0000259" key="5">
    <source>
        <dbReference type="PROSITE" id="PS50893"/>
    </source>
</evidence>
<evidence type="ECO:0000313" key="6">
    <source>
        <dbReference type="EMBL" id="SFB33530.1"/>
    </source>
</evidence>
<dbReference type="Gene3D" id="3.40.50.300">
    <property type="entry name" value="P-loop containing nucleotide triphosphate hydrolases"/>
    <property type="match status" value="1"/>
</dbReference>
<dbReference type="FunFam" id="3.40.50.300:FF:000016">
    <property type="entry name" value="Oligopeptide ABC transporter ATP-binding component"/>
    <property type="match status" value="1"/>
</dbReference>
<evidence type="ECO:0000256" key="4">
    <source>
        <dbReference type="ARBA" id="ARBA00022840"/>
    </source>
</evidence>
<dbReference type="InterPro" id="IPR013563">
    <property type="entry name" value="Oligopep_ABC_C"/>
</dbReference>
<dbReference type="PROSITE" id="PS50893">
    <property type="entry name" value="ABC_TRANSPORTER_2"/>
    <property type="match status" value="1"/>
</dbReference>
<keyword evidence="3" id="KW-0547">Nucleotide-binding</keyword>
<keyword evidence="2" id="KW-0813">Transport</keyword>
<protein>
    <submittedName>
        <fullName evidence="6">Peptide/nickel transport system ATP-binding protein/oligopeptide transport system ATP-binding protein</fullName>
    </submittedName>
</protein>
<evidence type="ECO:0000256" key="1">
    <source>
        <dbReference type="ARBA" id="ARBA00005417"/>
    </source>
</evidence>
<dbReference type="InterPro" id="IPR003593">
    <property type="entry name" value="AAA+_ATPase"/>
</dbReference>
<dbReference type="InterPro" id="IPR003439">
    <property type="entry name" value="ABC_transporter-like_ATP-bd"/>
</dbReference>
<dbReference type="PANTHER" id="PTHR43776">
    <property type="entry name" value="TRANSPORT ATP-BINDING PROTEIN"/>
    <property type="match status" value="1"/>
</dbReference>
<keyword evidence="4 6" id="KW-0067">ATP-binding</keyword>
<dbReference type="PANTHER" id="PTHR43776:SF7">
    <property type="entry name" value="D,D-DIPEPTIDE TRANSPORT ATP-BINDING PROTEIN DDPF-RELATED"/>
    <property type="match status" value="1"/>
</dbReference>
<evidence type="ECO:0000256" key="2">
    <source>
        <dbReference type="ARBA" id="ARBA00022448"/>
    </source>
</evidence>
<proteinExistence type="inferred from homology"/>
<evidence type="ECO:0000256" key="3">
    <source>
        <dbReference type="ARBA" id="ARBA00022741"/>
    </source>
</evidence>
<dbReference type="STRING" id="490629.SAMN05216266_108228"/>
<keyword evidence="7" id="KW-1185">Reference proteome</keyword>
<dbReference type="SMART" id="SM00382">
    <property type="entry name" value="AAA"/>
    <property type="match status" value="1"/>
</dbReference>
<dbReference type="EMBL" id="FOKG01000008">
    <property type="protein sequence ID" value="SFB33530.1"/>
    <property type="molecule type" value="Genomic_DNA"/>
</dbReference>
<dbReference type="AlphaFoldDB" id="A0A1I1AAM2"/>
<evidence type="ECO:0000313" key="7">
    <source>
        <dbReference type="Proteomes" id="UP000243799"/>
    </source>
</evidence>
<sequence>MERNSTTPVLELVDLVAGYRLRQGLLGSRRDVRAVAGVSLSVNEGETLCLVGESGCGKSTVARTVVNLLRPFSGEVRFEGADITGMGKQDLRAMRQQVQLVFQDPYASLNPRMTVRELLTEAWRIHPGIVERQHWDTEVDSLLERVGLNPAHASRYPHQFSGGQRQRICIARALSVRPRLIVCDEAVSALDVSIQAQILTLLKQLQDDLGVAYLFITHDLGVVRHLADRVAVMQLGTIVETGDTEQIYERPAHPYTQALLSAAPSVDDWREQTSDEILLAGDAPSPLNPPSGCRFHPRCWKAQDICGIDEPALVHRDTDHPVACHFASADAGVGPVFS</sequence>
<gene>
    <name evidence="6" type="ORF">SAMN05216266_108228</name>
</gene>